<comment type="caution">
    <text evidence="1">The sequence shown here is derived from an EMBL/GenBank/DDBJ whole genome shotgun (WGS) entry which is preliminary data.</text>
</comment>
<dbReference type="InterPro" id="IPR021246">
    <property type="entry name" value="DUF2797"/>
</dbReference>
<name>A0A7L4URH2_BALHA</name>
<evidence type="ECO:0000313" key="1">
    <source>
        <dbReference type="EMBL" id="PVX52340.1"/>
    </source>
</evidence>
<organism evidence="1 2">
    <name type="scientific">Balneicella halophila</name>
    <dbReference type="NCBI Taxonomy" id="1537566"/>
    <lineage>
        <taxon>Bacteria</taxon>
        <taxon>Pseudomonadati</taxon>
        <taxon>Bacteroidota</taxon>
        <taxon>Bacteroidia</taxon>
        <taxon>Bacteroidales</taxon>
        <taxon>Balneicellaceae</taxon>
        <taxon>Balneicella</taxon>
    </lineage>
</organism>
<accession>A0A7L4URH2</accession>
<proteinExistence type="predicted"/>
<dbReference type="OrthoDB" id="9775734at2"/>
<sequence length="267" mass="30375">MIIKGNLRKMHSLSTDGEVAYKLPLGKELVDLNPLLGKNIELKYTGNINCINCGKLIQKSYAQGYCYECFTTLPQTDVGVLHPEKDLSYIGISRDMEWSKKNSLIPHYIYLSLTDKVKVGVTRHTQVPTRWIDQGATQAIILAETPNRHIAGVIEVFLKNYFYDKTNWKSMLTQNSVPLIDLVEEKKRATSLLHPELKQYVVDNNEVLQLKFPVLRVPSTLKTLKLDTTSEISKKLTGIKGQYLIFDDDTAINIRNHGGYEVEFEEA</sequence>
<evidence type="ECO:0000313" key="2">
    <source>
        <dbReference type="Proteomes" id="UP000251835"/>
    </source>
</evidence>
<protein>
    <submittedName>
        <fullName evidence="1">Uncharacterized protein DUF2797</fullName>
    </submittedName>
</protein>
<reference evidence="1 2" key="1">
    <citation type="submission" date="2018-05" db="EMBL/GenBank/DDBJ databases">
        <title>Genomic Encyclopedia of Type Strains, Phase IV (KMG-IV): sequencing the most valuable type-strain genomes for metagenomic binning, comparative biology and taxonomic classification.</title>
        <authorList>
            <person name="Goeker M."/>
        </authorList>
    </citation>
    <scope>NUCLEOTIDE SEQUENCE [LARGE SCALE GENOMIC DNA]</scope>
    <source>
        <strain evidence="1 2">DSM 28579</strain>
    </source>
</reference>
<gene>
    <name evidence="1" type="ORF">C7377_0654</name>
</gene>
<dbReference type="RefSeq" id="WP_116495878.1">
    <property type="nucleotide sequence ID" value="NZ_QENZ01000003.1"/>
</dbReference>
<dbReference type="AlphaFoldDB" id="A0A7L4URH2"/>
<dbReference type="Proteomes" id="UP000251835">
    <property type="component" value="Unassembled WGS sequence"/>
</dbReference>
<keyword evidence="2" id="KW-1185">Reference proteome</keyword>
<dbReference type="EMBL" id="QENZ01000003">
    <property type="protein sequence ID" value="PVX52340.1"/>
    <property type="molecule type" value="Genomic_DNA"/>
</dbReference>
<dbReference type="Pfam" id="PF10977">
    <property type="entry name" value="DUF2797"/>
    <property type="match status" value="1"/>
</dbReference>